<feature type="domain" description="Glycoside hydrolase family 20 catalytic" evidence="5">
    <location>
        <begin position="300"/>
        <end position="616"/>
    </location>
</feature>
<dbReference type="GO" id="GO:0004563">
    <property type="term" value="F:beta-N-acetylhexosaminidase activity"/>
    <property type="evidence" value="ECO:0007669"/>
    <property type="project" value="InterPro"/>
</dbReference>
<dbReference type="CDD" id="cd06564">
    <property type="entry name" value="GH20_DspB_LnbB-like"/>
    <property type="match status" value="1"/>
</dbReference>
<dbReference type="PANTHER" id="PTHR43678:SF1">
    <property type="entry name" value="BETA-N-ACETYLHEXOSAMINIDASE"/>
    <property type="match status" value="1"/>
</dbReference>
<evidence type="ECO:0000259" key="6">
    <source>
        <dbReference type="Pfam" id="PF02838"/>
    </source>
</evidence>
<dbReference type="SUPFAM" id="SSF49899">
    <property type="entry name" value="Concanavalin A-like lectins/glucanases"/>
    <property type="match status" value="1"/>
</dbReference>
<accession>A0A2T3HHY0</accession>
<keyword evidence="8" id="KW-1185">Reference proteome</keyword>
<proteinExistence type="inferred from homology"/>
<organism evidence="7 8">
    <name type="scientific">Pedobacter yulinensis</name>
    <dbReference type="NCBI Taxonomy" id="2126353"/>
    <lineage>
        <taxon>Bacteria</taxon>
        <taxon>Pseudomonadati</taxon>
        <taxon>Bacteroidota</taxon>
        <taxon>Sphingobacteriia</taxon>
        <taxon>Sphingobacteriales</taxon>
        <taxon>Sphingobacteriaceae</taxon>
        <taxon>Pedobacter</taxon>
    </lineage>
</organism>
<dbReference type="EMBL" id="PYLS01000006">
    <property type="protein sequence ID" value="PST82042.1"/>
    <property type="molecule type" value="Genomic_DNA"/>
</dbReference>
<dbReference type="GO" id="GO:0005975">
    <property type="term" value="P:carbohydrate metabolic process"/>
    <property type="evidence" value="ECO:0007669"/>
    <property type="project" value="InterPro"/>
</dbReference>
<dbReference type="InterPro" id="IPR017853">
    <property type="entry name" value="GH"/>
</dbReference>
<dbReference type="InterPro" id="IPR025705">
    <property type="entry name" value="Beta_hexosaminidase_sua/sub"/>
</dbReference>
<dbReference type="Gene3D" id="3.20.20.80">
    <property type="entry name" value="Glycosidases"/>
    <property type="match status" value="1"/>
</dbReference>
<feature type="active site" description="Proton donor" evidence="4">
    <location>
        <position position="461"/>
    </location>
</feature>
<dbReference type="Gene3D" id="2.60.120.200">
    <property type="match status" value="1"/>
</dbReference>
<evidence type="ECO:0000256" key="1">
    <source>
        <dbReference type="ARBA" id="ARBA00006285"/>
    </source>
</evidence>
<dbReference type="OrthoDB" id="1006965at2"/>
<sequence length="838" mass="93794">MCAGAAGPTTRAIFIIIRPCCKLPPIPKKGSIRTTLLRSASWRSRSLFSENDMLKIKRIKCGLTVSLLLSITTGYAQTDSVLVKSVPEIRTPTVTDRTIHMPEAPAGYRLLLKGSDHVPIVDSTGRISRPLVATKVNLYFQLVSNTVDTLRYDLTRAVTVPGKHADAGSSEAPFVIPALREWYGAPGSLELRPQTRIVVSSKNNVVAMAVAKILKDELAAVLGRSPQIVAGAPAKGDIYLTTAEADRAIGQEGYYFTVTDKVAISASHYQGLFWGTRTLLQLLDQSNMLPRGTARDYPEFKVRGFVLDVGRKFFRLQFLKDYVKLMSYYKMNDFHIHLNDNGFKKYFNDKWEETYSAFRLENSMYPGLTAKDGSYTKQEFKDLQDLAARYAVRIIPEIDAPAHSLAFTKAVPEIASKIYGMDHLDLHNPLTLTTMKNIFKEYISGPNPVFKGEEVHIGTDEYAKKDAEVFRAYTDEMIRFVEQFGKKARLWGALTHAQGKTPVKAAGVTMNTWYNGYANPVHMKKLGYQQISTPDGWLYIVPLAGYYYDYLNLKNIYNRWTPYRIGNVVFPQGDPTIIGGAFAVWNDIAGNGISEKDVHDRVFPALQTLAQKMWSSGAAGQTFEQFDARRKLIGEGPQVNIRGTIAKPGQPYTRRFSFDASEAKVLLNGARLTAGHTKNALSFTGARSFAQLPLAEVGYDYTVSFWINPAQNVENAVVFSSPNASIKLKQLKTGKLGFSRDGYDISFDYTLPENAWTMISVSGTSKGTKLYVNGALRQSLYDNWIQYNDKDKTRMRKSETLVFPLQTIGGFSGKLDELQVWNRVLTGREVQQLFDREK</sequence>
<keyword evidence="2" id="KW-0378">Hydrolase</keyword>
<evidence type="ECO:0000256" key="2">
    <source>
        <dbReference type="ARBA" id="ARBA00022801"/>
    </source>
</evidence>
<dbReference type="Gene3D" id="3.30.379.10">
    <property type="entry name" value="Chitobiase/beta-hexosaminidase domain 2-like"/>
    <property type="match status" value="1"/>
</dbReference>
<dbReference type="Pfam" id="PF13385">
    <property type="entry name" value="Laminin_G_3"/>
    <property type="match status" value="1"/>
</dbReference>
<dbReference type="InterPro" id="IPR029018">
    <property type="entry name" value="Hex-like_dom2"/>
</dbReference>
<dbReference type="Proteomes" id="UP000240912">
    <property type="component" value="Unassembled WGS sequence"/>
</dbReference>
<dbReference type="SUPFAM" id="SSF55545">
    <property type="entry name" value="beta-N-acetylhexosaminidase-like domain"/>
    <property type="match status" value="1"/>
</dbReference>
<dbReference type="PRINTS" id="PR00738">
    <property type="entry name" value="GLHYDRLASE20"/>
</dbReference>
<dbReference type="InterPro" id="IPR015882">
    <property type="entry name" value="HEX_bac_N"/>
</dbReference>
<dbReference type="Pfam" id="PF02838">
    <property type="entry name" value="Glyco_hydro_20b"/>
    <property type="match status" value="1"/>
</dbReference>
<gene>
    <name evidence="7" type="ORF">C7T94_14595</name>
</gene>
<keyword evidence="3" id="KW-0326">Glycosidase</keyword>
<reference evidence="7 8" key="1">
    <citation type="submission" date="2018-03" db="EMBL/GenBank/DDBJ databases">
        <authorList>
            <person name="Keele B.F."/>
        </authorList>
    </citation>
    <scope>NUCLEOTIDE SEQUENCE [LARGE SCALE GENOMIC DNA]</scope>
    <source>
        <strain evidence="7 8">YL28-9</strain>
    </source>
</reference>
<dbReference type="Pfam" id="PF00728">
    <property type="entry name" value="Glyco_hydro_20"/>
    <property type="match status" value="1"/>
</dbReference>
<protein>
    <submittedName>
        <fullName evidence="7">Beta-N-acetylhexosaminidase</fullName>
    </submittedName>
</protein>
<comment type="similarity">
    <text evidence="1">Belongs to the glycosyl hydrolase 20 family.</text>
</comment>
<evidence type="ECO:0000313" key="7">
    <source>
        <dbReference type="EMBL" id="PST82042.1"/>
    </source>
</evidence>
<dbReference type="SUPFAM" id="SSF51445">
    <property type="entry name" value="(Trans)glycosidases"/>
    <property type="match status" value="1"/>
</dbReference>
<dbReference type="InterPro" id="IPR015883">
    <property type="entry name" value="Glyco_hydro_20_cat"/>
</dbReference>
<feature type="domain" description="Beta-hexosaminidase bacterial type N-terminal" evidence="6">
    <location>
        <begin position="173"/>
        <end position="297"/>
    </location>
</feature>
<dbReference type="AlphaFoldDB" id="A0A2T3HHY0"/>
<evidence type="ECO:0000256" key="4">
    <source>
        <dbReference type="PIRSR" id="PIRSR625705-1"/>
    </source>
</evidence>
<dbReference type="PANTHER" id="PTHR43678">
    <property type="entry name" value="PUTATIVE (AFU_ORTHOLOGUE AFUA_2G00640)-RELATED"/>
    <property type="match status" value="1"/>
</dbReference>
<evidence type="ECO:0000256" key="3">
    <source>
        <dbReference type="ARBA" id="ARBA00023295"/>
    </source>
</evidence>
<dbReference type="InterPro" id="IPR052764">
    <property type="entry name" value="GH20_Enzymes"/>
</dbReference>
<evidence type="ECO:0000313" key="8">
    <source>
        <dbReference type="Proteomes" id="UP000240912"/>
    </source>
</evidence>
<evidence type="ECO:0000259" key="5">
    <source>
        <dbReference type="Pfam" id="PF00728"/>
    </source>
</evidence>
<dbReference type="InterPro" id="IPR013320">
    <property type="entry name" value="ConA-like_dom_sf"/>
</dbReference>
<name>A0A2T3HHY0_9SPHI</name>
<comment type="caution">
    <text evidence="7">The sequence shown here is derived from an EMBL/GenBank/DDBJ whole genome shotgun (WGS) entry which is preliminary data.</text>
</comment>